<dbReference type="AlphaFoldDB" id="A0AAV8Y6P1"/>
<evidence type="ECO:0000313" key="2">
    <source>
        <dbReference type="Proteomes" id="UP001162156"/>
    </source>
</evidence>
<dbReference type="Proteomes" id="UP001162156">
    <property type="component" value="Unassembled WGS sequence"/>
</dbReference>
<reference evidence="1" key="1">
    <citation type="journal article" date="2023" name="Insect Mol. Biol.">
        <title>Genome sequencing provides insights into the evolution of gene families encoding plant cell wall-degrading enzymes in longhorned beetles.</title>
        <authorList>
            <person name="Shin N.R."/>
            <person name="Okamura Y."/>
            <person name="Kirsch R."/>
            <person name="Pauchet Y."/>
        </authorList>
    </citation>
    <scope>NUCLEOTIDE SEQUENCE</scope>
    <source>
        <strain evidence="1">RBIC_L_NR</strain>
    </source>
</reference>
<name>A0AAV8Y6P1_9CUCU</name>
<keyword evidence="2" id="KW-1185">Reference proteome</keyword>
<sequence length="129" mass="14787">MSVPIFERLLSMVQPYLRQKKLPDNINSEERLAITLHYLSQGVSMSLHAIVCLHNDVKKENGELYCPANYADTETRYGDWRTETNELSSVGRLSINNATRATYGVREMLANYFITKDGEVPCQYQHTVN</sequence>
<dbReference type="EMBL" id="JANEYF010002429">
    <property type="protein sequence ID" value="KAJ8946599.1"/>
    <property type="molecule type" value="Genomic_DNA"/>
</dbReference>
<comment type="caution">
    <text evidence="1">The sequence shown here is derived from an EMBL/GenBank/DDBJ whole genome shotgun (WGS) entry which is preliminary data.</text>
</comment>
<protein>
    <submittedName>
        <fullName evidence="1">Uncharacterized protein</fullName>
    </submittedName>
</protein>
<organism evidence="1 2">
    <name type="scientific">Rhamnusium bicolor</name>
    <dbReference type="NCBI Taxonomy" id="1586634"/>
    <lineage>
        <taxon>Eukaryota</taxon>
        <taxon>Metazoa</taxon>
        <taxon>Ecdysozoa</taxon>
        <taxon>Arthropoda</taxon>
        <taxon>Hexapoda</taxon>
        <taxon>Insecta</taxon>
        <taxon>Pterygota</taxon>
        <taxon>Neoptera</taxon>
        <taxon>Endopterygota</taxon>
        <taxon>Coleoptera</taxon>
        <taxon>Polyphaga</taxon>
        <taxon>Cucujiformia</taxon>
        <taxon>Chrysomeloidea</taxon>
        <taxon>Cerambycidae</taxon>
        <taxon>Lepturinae</taxon>
        <taxon>Rhagiini</taxon>
        <taxon>Rhamnusium</taxon>
    </lineage>
</organism>
<proteinExistence type="predicted"/>
<evidence type="ECO:0000313" key="1">
    <source>
        <dbReference type="EMBL" id="KAJ8946599.1"/>
    </source>
</evidence>
<gene>
    <name evidence="1" type="ORF">NQ314_008854</name>
</gene>
<accession>A0AAV8Y6P1</accession>